<keyword evidence="2" id="KW-0560">Oxidoreductase</keyword>
<dbReference type="AlphaFoldDB" id="A0AA39WXM6"/>
<dbReference type="SUPFAM" id="SSF51735">
    <property type="entry name" value="NAD(P)-binding Rossmann-fold domains"/>
    <property type="match status" value="1"/>
</dbReference>
<dbReference type="Gene3D" id="3.40.50.720">
    <property type="entry name" value="NAD(P)-binding Rossmann-like Domain"/>
    <property type="match status" value="1"/>
</dbReference>
<evidence type="ECO:0000313" key="4">
    <source>
        <dbReference type="Proteomes" id="UP001175000"/>
    </source>
</evidence>
<dbReference type="PANTHER" id="PTHR43477:SF1">
    <property type="entry name" value="DIHYDROANTICAPSIN 7-DEHYDROGENASE"/>
    <property type="match status" value="1"/>
</dbReference>
<evidence type="ECO:0000256" key="1">
    <source>
        <dbReference type="ARBA" id="ARBA00006484"/>
    </source>
</evidence>
<dbReference type="GO" id="GO:0016491">
    <property type="term" value="F:oxidoreductase activity"/>
    <property type="evidence" value="ECO:0007669"/>
    <property type="project" value="UniProtKB-KW"/>
</dbReference>
<organism evidence="3 4">
    <name type="scientific">Immersiella caudata</name>
    <dbReference type="NCBI Taxonomy" id="314043"/>
    <lineage>
        <taxon>Eukaryota</taxon>
        <taxon>Fungi</taxon>
        <taxon>Dikarya</taxon>
        <taxon>Ascomycota</taxon>
        <taxon>Pezizomycotina</taxon>
        <taxon>Sordariomycetes</taxon>
        <taxon>Sordariomycetidae</taxon>
        <taxon>Sordariales</taxon>
        <taxon>Lasiosphaeriaceae</taxon>
        <taxon>Immersiella</taxon>
    </lineage>
</organism>
<dbReference type="CDD" id="cd05233">
    <property type="entry name" value="SDR_c"/>
    <property type="match status" value="1"/>
</dbReference>
<evidence type="ECO:0000256" key="2">
    <source>
        <dbReference type="ARBA" id="ARBA00023002"/>
    </source>
</evidence>
<protein>
    <recommendedName>
        <fullName evidence="5">NAD(P)-binding protein</fullName>
    </recommendedName>
</protein>
<dbReference type="PANTHER" id="PTHR43477">
    <property type="entry name" value="DIHYDROANTICAPSIN 7-DEHYDROGENASE"/>
    <property type="match status" value="1"/>
</dbReference>
<dbReference type="Proteomes" id="UP001175000">
    <property type="component" value="Unassembled WGS sequence"/>
</dbReference>
<dbReference type="PRINTS" id="PR00081">
    <property type="entry name" value="GDHRDH"/>
</dbReference>
<gene>
    <name evidence="3" type="ORF">B0T14DRAFT_428336</name>
</gene>
<dbReference type="InterPro" id="IPR036291">
    <property type="entry name" value="NAD(P)-bd_dom_sf"/>
</dbReference>
<dbReference type="Pfam" id="PF00106">
    <property type="entry name" value="adh_short"/>
    <property type="match status" value="1"/>
</dbReference>
<keyword evidence="4" id="KW-1185">Reference proteome</keyword>
<sequence>MLYASPLDSAYHPSGSTTVDPIGYGKVAVVTGCTSSIGLAVTQLLLAHQFSICGLDNVEFDYRLLREADHGRFHFHKEDLSARDGEGIQEGVRICRSVFGERIDALINIPFLLLSATSPNSDALVLSTKLTAPILMMQAVLPLMKPHRSGAIVNVACPAAVDDVAHTAAREGLLGATKSVAWGCRGEGVRVNAVLPGVVTGVDEKIAAMEVARAVLFLASEEARGVNGVGLPVGRIREAV</sequence>
<dbReference type="EMBL" id="JAULSU010000003">
    <property type="protein sequence ID" value="KAK0623262.1"/>
    <property type="molecule type" value="Genomic_DNA"/>
</dbReference>
<proteinExistence type="inferred from homology"/>
<dbReference type="InterPro" id="IPR051122">
    <property type="entry name" value="SDR_DHRS6-like"/>
</dbReference>
<name>A0AA39WXM6_9PEZI</name>
<dbReference type="InterPro" id="IPR002347">
    <property type="entry name" value="SDR_fam"/>
</dbReference>
<comment type="similarity">
    <text evidence="1">Belongs to the short-chain dehydrogenases/reductases (SDR) family.</text>
</comment>
<reference evidence="3" key="1">
    <citation type="submission" date="2023-06" db="EMBL/GenBank/DDBJ databases">
        <title>Genome-scale phylogeny and comparative genomics of the fungal order Sordariales.</title>
        <authorList>
            <consortium name="Lawrence Berkeley National Laboratory"/>
            <person name="Hensen N."/>
            <person name="Bonometti L."/>
            <person name="Westerberg I."/>
            <person name="Brannstrom I.O."/>
            <person name="Guillou S."/>
            <person name="Cros-Aarteil S."/>
            <person name="Calhoun S."/>
            <person name="Haridas S."/>
            <person name="Kuo A."/>
            <person name="Mondo S."/>
            <person name="Pangilinan J."/>
            <person name="Riley R."/>
            <person name="Labutti K."/>
            <person name="Andreopoulos B."/>
            <person name="Lipzen A."/>
            <person name="Chen C."/>
            <person name="Yanf M."/>
            <person name="Daum C."/>
            <person name="Ng V."/>
            <person name="Clum A."/>
            <person name="Steindorff A."/>
            <person name="Ohm R."/>
            <person name="Martin F."/>
            <person name="Silar P."/>
            <person name="Natvig D."/>
            <person name="Lalanne C."/>
            <person name="Gautier V."/>
            <person name="Ament-Velasquez S.L."/>
            <person name="Kruys A."/>
            <person name="Hutchinson M.I."/>
            <person name="Powell A.J."/>
            <person name="Barry K."/>
            <person name="Miller A.N."/>
            <person name="Grigoriev I.V."/>
            <person name="Debuchy R."/>
            <person name="Gladieux P."/>
            <person name="Thoren M.H."/>
            <person name="Johannesson H."/>
        </authorList>
    </citation>
    <scope>NUCLEOTIDE SEQUENCE</scope>
    <source>
        <strain evidence="3">CBS 606.72</strain>
    </source>
</reference>
<comment type="caution">
    <text evidence="3">The sequence shown here is derived from an EMBL/GenBank/DDBJ whole genome shotgun (WGS) entry which is preliminary data.</text>
</comment>
<accession>A0AA39WXM6</accession>
<evidence type="ECO:0008006" key="5">
    <source>
        <dbReference type="Google" id="ProtNLM"/>
    </source>
</evidence>
<evidence type="ECO:0000313" key="3">
    <source>
        <dbReference type="EMBL" id="KAK0623262.1"/>
    </source>
</evidence>